<comment type="caution">
    <text evidence="2">The sequence shown here is derived from an EMBL/GenBank/DDBJ whole genome shotgun (WGS) entry which is preliminary data.</text>
</comment>
<accession>A0AAV7EGX6</accession>
<evidence type="ECO:0000313" key="3">
    <source>
        <dbReference type="Proteomes" id="UP000825729"/>
    </source>
</evidence>
<reference evidence="2 3" key="1">
    <citation type="submission" date="2021-07" db="EMBL/GenBank/DDBJ databases">
        <title>The Aristolochia fimbriata genome: insights into angiosperm evolution, floral development and chemical biosynthesis.</title>
        <authorList>
            <person name="Jiao Y."/>
        </authorList>
    </citation>
    <scope>NUCLEOTIDE SEQUENCE [LARGE SCALE GENOMIC DNA]</scope>
    <source>
        <strain evidence="2">IBCAS-2021</strain>
        <tissue evidence="2">Leaf</tissue>
    </source>
</reference>
<feature type="region of interest" description="Disordered" evidence="1">
    <location>
        <begin position="134"/>
        <end position="168"/>
    </location>
</feature>
<dbReference type="Proteomes" id="UP000825729">
    <property type="component" value="Unassembled WGS sequence"/>
</dbReference>
<protein>
    <submittedName>
        <fullName evidence="2">Uncharacterized protein</fullName>
    </submittedName>
</protein>
<evidence type="ECO:0000256" key="1">
    <source>
        <dbReference type="SAM" id="MobiDB-lite"/>
    </source>
</evidence>
<dbReference type="EMBL" id="JAINDJ010000005">
    <property type="protein sequence ID" value="KAG9447934.1"/>
    <property type="molecule type" value="Genomic_DNA"/>
</dbReference>
<proteinExistence type="predicted"/>
<name>A0AAV7EGX6_ARIFI</name>
<feature type="compositionally biased region" description="Pro residues" evidence="1">
    <location>
        <begin position="199"/>
        <end position="219"/>
    </location>
</feature>
<keyword evidence="3" id="KW-1185">Reference proteome</keyword>
<dbReference type="AlphaFoldDB" id="A0AAV7EGX6"/>
<sequence length="219" mass="23968">MEGRNWCGGGRRKQRNKFGVGRRKRFGMLRMTWTGEEEEAVWSLRDLGDSEIVMPRAPVEREREYDAELSVLRSSLSSSTLTGGGPVVVSASLQTKWTKLQIPETVLVTRVWPLSNSIIPRHVVLCLRCSGTHREREGQTTAGARRQLRRKKGDKMEDRDLVGVGDGAEVPLQGPTPCAFPPLNYSSASYVMYSSPGGGAPPPTSLPLPSGPPPLSLVS</sequence>
<organism evidence="2 3">
    <name type="scientific">Aristolochia fimbriata</name>
    <name type="common">White veined hardy Dutchman's pipe vine</name>
    <dbReference type="NCBI Taxonomy" id="158543"/>
    <lineage>
        <taxon>Eukaryota</taxon>
        <taxon>Viridiplantae</taxon>
        <taxon>Streptophyta</taxon>
        <taxon>Embryophyta</taxon>
        <taxon>Tracheophyta</taxon>
        <taxon>Spermatophyta</taxon>
        <taxon>Magnoliopsida</taxon>
        <taxon>Magnoliidae</taxon>
        <taxon>Piperales</taxon>
        <taxon>Aristolochiaceae</taxon>
        <taxon>Aristolochia</taxon>
    </lineage>
</organism>
<evidence type="ECO:0000313" key="2">
    <source>
        <dbReference type="EMBL" id="KAG9447934.1"/>
    </source>
</evidence>
<feature type="region of interest" description="Disordered" evidence="1">
    <location>
        <begin position="191"/>
        <end position="219"/>
    </location>
</feature>
<gene>
    <name evidence="2" type="ORF">H6P81_014062</name>
</gene>